<dbReference type="Proteomes" id="UP000248863">
    <property type="component" value="Unassembled WGS sequence"/>
</dbReference>
<accession>A0A327JZW5</accession>
<comment type="caution">
    <text evidence="1">The sequence shown here is derived from an EMBL/GenBank/DDBJ whole genome shotgun (WGS) entry which is preliminary data.</text>
</comment>
<gene>
    <name evidence="1" type="ORF">CH338_26390</name>
</gene>
<dbReference type="AlphaFoldDB" id="A0A327JZW5"/>
<keyword evidence="2" id="KW-1185">Reference proteome</keyword>
<sequence>APGAPPARGRAGGAGEAAGGDVSIVLLLSEAEIEVKLKGRYKVSPQIAGAIKAVPGVVEVQAV</sequence>
<reference evidence="1 2" key="1">
    <citation type="submission" date="2017-07" db="EMBL/GenBank/DDBJ databases">
        <title>Draft Genome Sequences of Select Purple Nonsulfur Bacteria.</title>
        <authorList>
            <person name="Lasarre B."/>
            <person name="Mckinlay J.B."/>
        </authorList>
    </citation>
    <scope>NUCLEOTIDE SEQUENCE [LARGE SCALE GENOMIC DNA]</scope>
    <source>
        <strain evidence="1 2">DSM 11907</strain>
    </source>
</reference>
<dbReference type="RefSeq" id="WP_146618929.1">
    <property type="nucleotide sequence ID" value="NZ_NPEU01000530.1"/>
</dbReference>
<dbReference type="OrthoDB" id="9992574at2"/>
<proteinExistence type="predicted"/>
<evidence type="ECO:0000313" key="1">
    <source>
        <dbReference type="EMBL" id="RAI31134.1"/>
    </source>
</evidence>
<evidence type="ECO:0000313" key="2">
    <source>
        <dbReference type="Proteomes" id="UP000248863"/>
    </source>
</evidence>
<name>A0A327JZW5_9BRAD</name>
<organism evidence="1 2">
    <name type="scientific">Rhodoplanes elegans</name>
    <dbReference type="NCBI Taxonomy" id="29408"/>
    <lineage>
        <taxon>Bacteria</taxon>
        <taxon>Pseudomonadati</taxon>
        <taxon>Pseudomonadota</taxon>
        <taxon>Alphaproteobacteria</taxon>
        <taxon>Hyphomicrobiales</taxon>
        <taxon>Nitrobacteraceae</taxon>
        <taxon>Rhodoplanes</taxon>
    </lineage>
</organism>
<dbReference type="EMBL" id="NPEU01000530">
    <property type="protein sequence ID" value="RAI31134.1"/>
    <property type="molecule type" value="Genomic_DNA"/>
</dbReference>
<feature type="non-terminal residue" evidence="1">
    <location>
        <position position="1"/>
    </location>
</feature>
<protein>
    <submittedName>
        <fullName evidence="1">Uncharacterized protein</fullName>
    </submittedName>
</protein>